<evidence type="ECO:0000313" key="2">
    <source>
        <dbReference type="Proteomes" id="UP001198862"/>
    </source>
</evidence>
<keyword evidence="2" id="KW-1185">Reference proteome</keyword>
<dbReference type="EMBL" id="JAJISD010000011">
    <property type="protein sequence ID" value="MCC8431763.1"/>
    <property type="molecule type" value="Genomic_DNA"/>
</dbReference>
<gene>
    <name evidence="1" type="ORF">LJ725_22530</name>
</gene>
<evidence type="ECO:0000313" key="1">
    <source>
        <dbReference type="EMBL" id="MCC8431763.1"/>
    </source>
</evidence>
<proteinExistence type="predicted"/>
<organism evidence="1 2">
    <name type="scientific">Reyranella aquatilis</name>
    <dbReference type="NCBI Taxonomy" id="2035356"/>
    <lineage>
        <taxon>Bacteria</taxon>
        <taxon>Pseudomonadati</taxon>
        <taxon>Pseudomonadota</taxon>
        <taxon>Alphaproteobacteria</taxon>
        <taxon>Hyphomicrobiales</taxon>
        <taxon>Reyranellaceae</taxon>
        <taxon>Reyranella</taxon>
    </lineage>
</organism>
<name>A0ABS8L1M7_9HYPH</name>
<reference evidence="1 2" key="1">
    <citation type="submission" date="2021-11" db="EMBL/GenBank/DDBJ databases">
        <authorList>
            <person name="Lee D.-H."/>
            <person name="Kim S.-B."/>
        </authorList>
    </citation>
    <scope>NUCLEOTIDE SEQUENCE [LARGE SCALE GENOMIC DNA]</scope>
    <source>
        <strain evidence="1 2">KCTC 52223</strain>
    </source>
</reference>
<dbReference type="RefSeq" id="WP_230553191.1">
    <property type="nucleotide sequence ID" value="NZ_JAJISD010000011.1"/>
</dbReference>
<comment type="caution">
    <text evidence="1">The sequence shown here is derived from an EMBL/GenBank/DDBJ whole genome shotgun (WGS) entry which is preliminary data.</text>
</comment>
<dbReference type="Proteomes" id="UP001198862">
    <property type="component" value="Unassembled WGS sequence"/>
</dbReference>
<accession>A0ABS8L1M7</accession>
<protein>
    <submittedName>
        <fullName evidence="1">Uncharacterized protein</fullName>
    </submittedName>
</protein>
<sequence length="300" mass="34163">MPICEIDPWRKQYFERVVCPADVFIPTEDSDAWLWNPDYRWVYDKLAVACRQGLDAAPHGIAPSAYPVFSKPIYNLKGMGVGSRTLRSSQDYEAAYQPGHMWMPLLEGDHISSDVALVDGVPRWWRHARGISSGDGTFDYWEIGALSEPGVEDWAGDWCRQHLSGYSGMANLETIGGRIIEVHLRFADQWPDLYGEGWVDALVELYRNGQWNFADRERRTGFSVVLFMPHGGRYRHPPQALLRRVECMPAISSVQITFHEEIAPDRHAMPPGGFRVAIINCWDRDAGNEARSLLRQHFAS</sequence>